<keyword evidence="6" id="KW-1185">Reference proteome</keyword>
<feature type="domain" description="HTH gntR-type" evidence="4">
    <location>
        <begin position="7"/>
        <end position="75"/>
    </location>
</feature>
<dbReference type="GO" id="GO:0003677">
    <property type="term" value="F:DNA binding"/>
    <property type="evidence" value="ECO:0007669"/>
    <property type="project" value="UniProtKB-KW"/>
</dbReference>
<keyword evidence="1" id="KW-0805">Transcription regulation</keyword>
<dbReference type="PANTHER" id="PTHR38445">
    <property type="entry name" value="HTH-TYPE TRANSCRIPTIONAL REPRESSOR YTRA"/>
    <property type="match status" value="1"/>
</dbReference>
<evidence type="ECO:0000313" key="5">
    <source>
        <dbReference type="EMBL" id="MDQ0359735.1"/>
    </source>
</evidence>
<accession>A0ABU0DZL8</accession>
<reference evidence="5 6" key="1">
    <citation type="submission" date="2023-07" db="EMBL/GenBank/DDBJ databases">
        <title>Genomic Encyclopedia of Type Strains, Phase IV (KMG-IV): sequencing the most valuable type-strain genomes for metagenomic binning, comparative biology and taxonomic classification.</title>
        <authorList>
            <person name="Goeker M."/>
        </authorList>
    </citation>
    <scope>NUCLEOTIDE SEQUENCE [LARGE SCALE GENOMIC DNA]</scope>
    <source>
        <strain evidence="5 6">DSM 16784</strain>
    </source>
</reference>
<dbReference type="EMBL" id="JAUSUR010000001">
    <property type="protein sequence ID" value="MDQ0359735.1"/>
    <property type="molecule type" value="Genomic_DNA"/>
</dbReference>
<sequence length="121" mass="13869">MNFDPNIPIYLQIMDEFKKNIVSNTFALGSKVKSVRDLAIEYGVNPNTVQRALSELEREGLLRSERTSGRYICEDEELIKKLKIEQATSIVDKFISDMKSLGFHKKMIVEVVGKTLEKDED</sequence>
<dbReference type="Proteomes" id="UP001230220">
    <property type="component" value="Unassembled WGS sequence"/>
</dbReference>
<keyword evidence="3" id="KW-0804">Transcription</keyword>
<evidence type="ECO:0000256" key="1">
    <source>
        <dbReference type="ARBA" id="ARBA00023015"/>
    </source>
</evidence>
<comment type="caution">
    <text evidence="5">The sequence shown here is derived from an EMBL/GenBank/DDBJ whole genome shotgun (WGS) entry which is preliminary data.</text>
</comment>
<dbReference type="InterPro" id="IPR036390">
    <property type="entry name" value="WH_DNA-bd_sf"/>
</dbReference>
<dbReference type="Pfam" id="PF00392">
    <property type="entry name" value="GntR"/>
    <property type="match status" value="1"/>
</dbReference>
<evidence type="ECO:0000256" key="2">
    <source>
        <dbReference type="ARBA" id="ARBA00023125"/>
    </source>
</evidence>
<dbReference type="RefSeq" id="WP_307405100.1">
    <property type="nucleotide sequence ID" value="NZ_JAUSUR010000001.1"/>
</dbReference>
<organism evidence="5 6">
    <name type="scientific">Breznakia pachnodae</name>
    <dbReference type="NCBI Taxonomy" id="265178"/>
    <lineage>
        <taxon>Bacteria</taxon>
        <taxon>Bacillati</taxon>
        <taxon>Bacillota</taxon>
        <taxon>Erysipelotrichia</taxon>
        <taxon>Erysipelotrichales</taxon>
        <taxon>Erysipelotrichaceae</taxon>
        <taxon>Breznakia</taxon>
    </lineage>
</organism>
<keyword evidence="2 5" id="KW-0238">DNA-binding</keyword>
<dbReference type="Gene3D" id="1.10.10.10">
    <property type="entry name" value="Winged helix-like DNA-binding domain superfamily/Winged helix DNA-binding domain"/>
    <property type="match status" value="1"/>
</dbReference>
<evidence type="ECO:0000259" key="4">
    <source>
        <dbReference type="PROSITE" id="PS50949"/>
    </source>
</evidence>
<protein>
    <submittedName>
        <fullName evidence="5">DNA-binding transcriptional regulator YhcF (GntR family)</fullName>
    </submittedName>
</protein>
<evidence type="ECO:0000313" key="6">
    <source>
        <dbReference type="Proteomes" id="UP001230220"/>
    </source>
</evidence>
<gene>
    <name evidence="5" type="ORF">J2S15_000466</name>
</gene>
<dbReference type="SUPFAM" id="SSF46785">
    <property type="entry name" value="Winged helix' DNA-binding domain"/>
    <property type="match status" value="1"/>
</dbReference>
<dbReference type="PANTHER" id="PTHR38445:SF6">
    <property type="entry name" value="GNTR-FAMILY TRANSCRIPTIONAL REGULATOR"/>
    <property type="match status" value="1"/>
</dbReference>
<proteinExistence type="predicted"/>
<dbReference type="PROSITE" id="PS50949">
    <property type="entry name" value="HTH_GNTR"/>
    <property type="match status" value="1"/>
</dbReference>
<dbReference type="SMART" id="SM00345">
    <property type="entry name" value="HTH_GNTR"/>
    <property type="match status" value="1"/>
</dbReference>
<dbReference type="InterPro" id="IPR036388">
    <property type="entry name" value="WH-like_DNA-bd_sf"/>
</dbReference>
<evidence type="ECO:0000256" key="3">
    <source>
        <dbReference type="ARBA" id="ARBA00023163"/>
    </source>
</evidence>
<dbReference type="InterPro" id="IPR000524">
    <property type="entry name" value="Tscrpt_reg_HTH_GntR"/>
</dbReference>
<dbReference type="CDD" id="cd07377">
    <property type="entry name" value="WHTH_GntR"/>
    <property type="match status" value="1"/>
</dbReference>
<name>A0ABU0DZL8_9FIRM</name>